<protein>
    <recommendedName>
        <fullName evidence="3">F-box domain-containing protein</fullName>
    </recommendedName>
</protein>
<dbReference type="OrthoDB" id="2364077at2759"/>
<dbReference type="PANTHER" id="PTHR31639">
    <property type="entry name" value="F-BOX PROTEIN-LIKE"/>
    <property type="match status" value="1"/>
</dbReference>
<dbReference type="SUPFAM" id="SSF81383">
    <property type="entry name" value="F-box domain"/>
    <property type="match status" value="1"/>
</dbReference>
<evidence type="ECO:0000313" key="2">
    <source>
        <dbReference type="Proteomes" id="UP000823405"/>
    </source>
</evidence>
<dbReference type="PANTHER" id="PTHR31639:SF256">
    <property type="entry name" value="OS07G0242900 PROTEIN"/>
    <property type="match status" value="1"/>
</dbReference>
<evidence type="ECO:0008006" key="3">
    <source>
        <dbReference type="Google" id="ProtNLM"/>
    </source>
</evidence>
<dbReference type="AlphaFoldDB" id="A0A9P6R3M1"/>
<dbReference type="InterPro" id="IPR036047">
    <property type="entry name" value="F-box-like_dom_sf"/>
</dbReference>
<sequence>MAPNPMTTRALDMPEIKARIASFLNNKDRISCMLVSRDWCRDFAGAVWHTVIFEKDESFTKIPLVVISKYGHLIHHVLKVAKEQHILALQDSNITSLKSIDFLGSNNKLSLALFSDLVRNHKHSLTSLTVSGELIETPSFVEQRNVGMYLPSDALGPGTSLTTISLERVCVTRSAFSAILKSSPSLRSLSLRSTMILAYNPTQELFQHRRLTNLKASSHQVLNYNSMLPRSPSLLVHFPSLEVWEIVHALEAGSPASMSELRQELSGKCPNLKGVVFAGIIFEHLSGYLDHVFRRLRRCTFPYQSLDTTVLLSLLEHQVSLTSIVMTEPYWIGPSDNDEIPSSKKMIGLLLRSCRGLEVLSVKGHQMDVDYLEDQEVVCDGLQELRIRFQGLETVDAVDDFLVHLCAMKKLGPTFTDKADKSKGSVRGRICRQLMRFTKLKTVWLGTRDCYLPSR</sequence>
<keyword evidence="2" id="KW-1185">Reference proteome</keyword>
<proteinExistence type="predicted"/>
<comment type="caution">
    <text evidence="1">The sequence shown here is derived from an EMBL/GenBank/DDBJ whole genome shotgun (WGS) entry which is preliminary data.</text>
</comment>
<dbReference type="Proteomes" id="UP000823405">
    <property type="component" value="Unassembled WGS sequence"/>
</dbReference>
<dbReference type="InterPro" id="IPR032675">
    <property type="entry name" value="LRR_dom_sf"/>
</dbReference>
<gene>
    <name evidence="1" type="ORF">BGZ97_013224</name>
</gene>
<dbReference type="EMBL" id="JAAAIN010000966">
    <property type="protein sequence ID" value="KAG0308896.1"/>
    <property type="molecule type" value="Genomic_DNA"/>
</dbReference>
<dbReference type="SUPFAM" id="SSF52047">
    <property type="entry name" value="RNI-like"/>
    <property type="match status" value="1"/>
</dbReference>
<dbReference type="CDD" id="cd09917">
    <property type="entry name" value="F-box_SF"/>
    <property type="match status" value="1"/>
</dbReference>
<dbReference type="Gene3D" id="3.80.10.10">
    <property type="entry name" value="Ribonuclease Inhibitor"/>
    <property type="match status" value="1"/>
</dbReference>
<evidence type="ECO:0000313" key="1">
    <source>
        <dbReference type="EMBL" id="KAG0308896.1"/>
    </source>
</evidence>
<accession>A0A9P6R3M1</accession>
<name>A0A9P6R3M1_9FUNG</name>
<organism evidence="1 2">
    <name type="scientific">Linnemannia gamsii</name>
    <dbReference type="NCBI Taxonomy" id="64522"/>
    <lineage>
        <taxon>Eukaryota</taxon>
        <taxon>Fungi</taxon>
        <taxon>Fungi incertae sedis</taxon>
        <taxon>Mucoromycota</taxon>
        <taxon>Mortierellomycotina</taxon>
        <taxon>Mortierellomycetes</taxon>
        <taxon>Mortierellales</taxon>
        <taxon>Mortierellaceae</taxon>
        <taxon>Linnemannia</taxon>
    </lineage>
</organism>
<reference evidence="1" key="1">
    <citation type="journal article" date="2020" name="Fungal Divers.">
        <title>Resolving the Mortierellaceae phylogeny through synthesis of multi-gene phylogenetics and phylogenomics.</title>
        <authorList>
            <person name="Vandepol N."/>
            <person name="Liber J."/>
            <person name="Desiro A."/>
            <person name="Na H."/>
            <person name="Kennedy M."/>
            <person name="Barry K."/>
            <person name="Grigoriev I.V."/>
            <person name="Miller A.N."/>
            <person name="O'Donnell K."/>
            <person name="Stajich J.E."/>
            <person name="Bonito G."/>
        </authorList>
    </citation>
    <scope>NUCLEOTIDE SEQUENCE</scope>
    <source>
        <strain evidence="1">NVP60</strain>
    </source>
</reference>